<evidence type="ECO:0000313" key="1">
    <source>
        <dbReference type="EMBL" id="KAK7508294.1"/>
    </source>
</evidence>
<evidence type="ECO:0000313" key="2">
    <source>
        <dbReference type="Proteomes" id="UP001519460"/>
    </source>
</evidence>
<dbReference type="Proteomes" id="UP001519460">
    <property type="component" value="Unassembled WGS sequence"/>
</dbReference>
<dbReference type="AlphaFoldDB" id="A0ABD0M8X5"/>
<keyword evidence="2" id="KW-1185">Reference proteome</keyword>
<proteinExistence type="predicted"/>
<name>A0ABD0M8X5_9CAEN</name>
<comment type="caution">
    <text evidence="1">The sequence shown here is derived from an EMBL/GenBank/DDBJ whole genome shotgun (WGS) entry which is preliminary data.</text>
</comment>
<gene>
    <name evidence="1" type="ORF">BaRGS_00000533</name>
</gene>
<reference evidence="1 2" key="1">
    <citation type="journal article" date="2023" name="Sci. Data">
        <title>Genome assembly of the Korean intertidal mud-creeper Batillaria attramentaria.</title>
        <authorList>
            <person name="Patra A.K."/>
            <person name="Ho P.T."/>
            <person name="Jun S."/>
            <person name="Lee S.J."/>
            <person name="Kim Y."/>
            <person name="Won Y.J."/>
        </authorList>
    </citation>
    <scope>NUCLEOTIDE SEQUENCE [LARGE SCALE GENOMIC DNA]</scope>
    <source>
        <strain evidence="1">Wonlab-2016</strain>
    </source>
</reference>
<sequence>MPEVLRLHNSCDCQLYVQKCPVYILKVFAGITPSGQFSQKRSVFSVRKTVTSSFLSGYTRWIFSLTVFLTSPQGLNSTTKSIHKPFFLTTEESMKTESRLKQFKMDGELRFIR</sequence>
<dbReference type="EMBL" id="JACVVK020000002">
    <property type="protein sequence ID" value="KAK7508294.1"/>
    <property type="molecule type" value="Genomic_DNA"/>
</dbReference>
<protein>
    <submittedName>
        <fullName evidence="1">Uncharacterized protein</fullName>
    </submittedName>
</protein>
<accession>A0ABD0M8X5</accession>
<organism evidence="1 2">
    <name type="scientific">Batillaria attramentaria</name>
    <dbReference type="NCBI Taxonomy" id="370345"/>
    <lineage>
        <taxon>Eukaryota</taxon>
        <taxon>Metazoa</taxon>
        <taxon>Spiralia</taxon>
        <taxon>Lophotrochozoa</taxon>
        <taxon>Mollusca</taxon>
        <taxon>Gastropoda</taxon>
        <taxon>Caenogastropoda</taxon>
        <taxon>Sorbeoconcha</taxon>
        <taxon>Cerithioidea</taxon>
        <taxon>Batillariidae</taxon>
        <taxon>Batillaria</taxon>
    </lineage>
</organism>